<keyword evidence="3" id="KW-1185">Reference proteome</keyword>
<evidence type="ECO:0000313" key="2">
    <source>
        <dbReference type="EMBL" id="OCL33270.1"/>
    </source>
</evidence>
<organism evidence="2 3">
    <name type="scientific">Tessaracoccus lapidicaptus</name>
    <dbReference type="NCBI Taxonomy" id="1427523"/>
    <lineage>
        <taxon>Bacteria</taxon>
        <taxon>Bacillati</taxon>
        <taxon>Actinomycetota</taxon>
        <taxon>Actinomycetes</taxon>
        <taxon>Propionibacteriales</taxon>
        <taxon>Propionibacteriaceae</taxon>
        <taxon>Tessaracoccus</taxon>
    </lineage>
</organism>
<name>A0A1C0AKY1_9ACTN</name>
<proteinExistence type="predicted"/>
<dbReference type="SUPFAM" id="SSF51261">
    <property type="entry name" value="Duplicated hybrid motif"/>
    <property type="match status" value="1"/>
</dbReference>
<protein>
    <recommendedName>
        <fullName evidence="1">M23ase beta-sheet core domain-containing protein</fullName>
    </recommendedName>
</protein>
<dbReference type="Pfam" id="PF01551">
    <property type="entry name" value="Peptidase_M23"/>
    <property type="match status" value="1"/>
</dbReference>
<reference evidence="3" key="1">
    <citation type="submission" date="2016-07" db="EMBL/GenBank/DDBJ databases">
        <authorList>
            <person name="Florea S."/>
            <person name="Webb J.S."/>
            <person name="Jaromczyk J."/>
            <person name="Schardl C.L."/>
        </authorList>
    </citation>
    <scope>NUCLEOTIDE SEQUENCE [LARGE SCALE GENOMIC DNA]</scope>
    <source>
        <strain evidence="3">IPBSL-7</strain>
    </source>
</reference>
<feature type="domain" description="M23ase beta-sheet core" evidence="1">
    <location>
        <begin position="61"/>
        <end position="160"/>
    </location>
</feature>
<dbReference type="InterPro" id="IPR050570">
    <property type="entry name" value="Cell_wall_metabolism_enzyme"/>
</dbReference>
<evidence type="ECO:0000259" key="1">
    <source>
        <dbReference type="Pfam" id="PF01551"/>
    </source>
</evidence>
<dbReference type="InterPro" id="IPR016047">
    <property type="entry name" value="M23ase_b-sheet_dom"/>
</dbReference>
<accession>A0A1C0AKY1</accession>
<dbReference type="EMBL" id="MBQD01000022">
    <property type="protein sequence ID" value="OCL33270.1"/>
    <property type="molecule type" value="Genomic_DNA"/>
</dbReference>
<sequence length="375" mass="39598">MLRRLLGAALAAIVVGVLGVIATPRAEAASLPTFPMALPVGWGLTVQAGGTHTLSSGVRSSVDLGAAGGASIPVVAAADGVVVRIGGAGSFTRCHVTIEHEDGWQTKYFHLKAIPTGLVAGQRVTAGTQLGMTAMPGSETCGRGSFRHVHFMLMRSGVEVPINGLSIGGYTVRDYGGAYCGYWTRNSDGAVVADARRTCYAVPKVVNNLINPSTLAGTSEDASRSDARPELAPADTIDAVALYTTEGLHTVSGRSWRTECEPYSQTTRCRTDIWASTVQSAGGTLSVVEGWTFNNLTYVASPRALWAGNPLGNTGSWTADDGRKWRTECDTAVTGGNGCRSYTWSNVAVAVPKSGGGYTYRWEYKEVFNNMVRFS</sequence>
<dbReference type="Gene3D" id="2.70.70.10">
    <property type="entry name" value="Glucose Permease (Domain IIA)"/>
    <property type="match status" value="1"/>
</dbReference>
<dbReference type="PANTHER" id="PTHR21666">
    <property type="entry name" value="PEPTIDASE-RELATED"/>
    <property type="match status" value="1"/>
</dbReference>
<dbReference type="GO" id="GO:0004222">
    <property type="term" value="F:metalloendopeptidase activity"/>
    <property type="evidence" value="ECO:0007669"/>
    <property type="project" value="TreeGrafter"/>
</dbReference>
<dbReference type="RefSeq" id="WP_068751836.1">
    <property type="nucleotide sequence ID" value="NZ_MBQD01000022.1"/>
</dbReference>
<dbReference type="PANTHER" id="PTHR21666:SF270">
    <property type="entry name" value="MUREIN HYDROLASE ACTIVATOR ENVC"/>
    <property type="match status" value="1"/>
</dbReference>
<dbReference type="CDD" id="cd12797">
    <property type="entry name" value="M23_peptidase"/>
    <property type="match status" value="1"/>
</dbReference>
<dbReference type="Proteomes" id="UP000093501">
    <property type="component" value="Unassembled WGS sequence"/>
</dbReference>
<dbReference type="InterPro" id="IPR011055">
    <property type="entry name" value="Dup_hybrid_motif"/>
</dbReference>
<gene>
    <name evidence="2" type="ORF">BCR15_05405</name>
</gene>
<comment type="caution">
    <text evidence="2">The sequence shown here is derived from an EMBL/GenBank/DDBJ whole genome shotgun (WGS) entry which is preliminary data.</text>
</comment>
<evidence type="ECO:0000313" key="3">
    <source>
        <dbReference type="Proteomes" id="UP000093501"/>
    </source>
</evidence>
<dbReference type="AlphaFoldDB" id="A0A1C0AKY1"/>